<reference evidence="7" key="2">
    <citation type="journal article" date="2017" name="Nat. Plants">
        <title>The Aegilops tauschii genome reveals multiple impacts of transposons.</title>
        <authorList>
            <person name="Zhao G."/>
            <person name="Zou C."/>
            <person name="Li K."/>
            <person name="Wang K."/>
            <person name="Li T."/>
            <person name="Gao L."/>
            <person name="Zhang X."/>
            <person name="Wang H."/>
            <person name="Yang Z."/>
            <person name="Liu X."/>
            <person name="Jiang W."/>
            <person name="Mao L."/>
            <person name="Kong X."/>
            <person name="Jiao Y."/>
            <person name="Jia J."/>
        </authorList>
    </citation>
    <scope>NUCLEOTIDE SEQUENCE [LARGE SCALE GENOMIC DNA]</scope>
    <source>
        <strain evidence="7">cv. AL8/78</strain>
    </source>
</reference>
<dbReference type="AlphaFoldDB" id="A0A453TBC8"/>
<dbReference type="PANTHER" id="PTHR45719:SF36">
    <property type="entry name" value="BGGP BETA-1-3-GALACTOSYL-O-GLYCOSYL-GLYCOPROTEIN"/>
    <property type="match status" value="1"/>
</dbReference>
<keyword evidence="5" id="KW-0325">Glycoprotein</keyword>
<reference evidence="6" key="4">
    <citation type="submission" date="2019-03" db="UniProtKB">
        <authorList>
            <consortium name="EnsemblPlants"/>
        </authorList>
    </citation>
    <scope>IDENTIFICATION</scope>
</reference>
<reference evidence="6" key="3">
    <citation type="journal article" date="2017" name="Nature">
        <title>Genome sequence of the progenitor of the wheat D genome Aegilops tauschii.</title>
        <authorList>
            <person name="Luo M.C."/>
            <person name="Gu Y.Q."/>
            <person name="Puiu D."/>
            <person name="Wang H."/>
            <person name="Twardziok S.O."/>
            <person name="Deal K.R."/>
            <person name="Huo N."/>
            <person name="Zhu T."/>
            <person name="Wang L."/>
            <person name="Wang Y."/>
            <person name="McGuire P.E."/>
            <person name="Liu S."/>
            <person name="Long H."/>
            <person name="Ramasamy R.K."/>
            <person name="Rodriguez J.C."/>
            <person name="Van S.L."/>
            <person name="Yuan L."/>
            <person name="Wang Z."/>
            <person name="Xia Z."/>
            <person name="Xiao L."/>
            <person name="Anderson O.D."/>
            <person name="Ouyang S."/>
            <person name="Liang Y."/>
            <person name="Zimin A.V."/>
            <person name="Pertea G."/>
            <person name="Qi P."/>
            <person name="Bennetzen J.L."/>
            <person name="Dai X."/>
            <person name="Dawson M.W."/>
            <person name="Muller H.G."/>
            <person name="Kugler K."/>
            <person name="Rivarola-Duarte L."/>
            <person name="Spannagl M."/>
            <person name="Mayer K.F.X."/>
            <person name="Lu F.H."/>
            <person name="Bevan M.W."/>
            <person name="Leroy P."/>
            <person name="Li P."/>
            <person name="You F.M."/>
            <person name="Sun Q."/>
            <person name="Liu Z."/>
            <person name="Lyons E."/>
            <person name="Wicker T."/>
            <person name="Salzberg S.L."/>
            <person name="Devos K.M."/>
            <person name="Dvorak J."/>
        </authorList>
    </citation>
    <scope>NUCLEOTIDE SEQUENCE [LARGE SCALE GENOMIC DNA]</scope>
    <source>
        <strain evidence="6">cv. AL8/78</strain>
    </source>
</reference>
<dbReference type="Gramene" id="AET7Gv21327700.4">
    <property type="protein sequence ID" value="AET7Gv21327700.4"/>
    <property type="gene ID" value="AET7Gv21327700"/>
</dbReference>
<evidence type="ECO:0000256" key="2">
    <source>
        <dbReference type="ARBA" id="ARBA00022676"/>
    </source>
</evidence>
<dbReference type="InterPro" id="IPR003406">
    <property type="entry name" value="Glyco_trans_14"/>
</dbReference>
<evidence type="ECO:0000313" key="7">
    <source>
        <dbReference type="Proteomes" id="UP000015105"/>
    </source>
</evidence>
<keyword evidence="2" id="KW-0328">Glycosyltransferase</keyword>
<proteinExistence type="predicted"/>
<protein>
    <submittedName>
        <fullName evidence="6">Uncharacterized protein</fullName>
    </submittedName>
</protein>
<dbReference type="GO" id="GO:0015020">
    <property type="term" value="F:glucuronosyltransferase activity"/>
    <property type="evidence" value="ECO:0007669"/>
    <property type="project" value="InterPro"/>
</dbReference>
<keyword evidence="3" id="KW-0808">Transferase</keyword>
<dbReference type="EnsemblPlants" id="AET7Gv21327700.4">
    <property type="protein sequence ID" value="AET7Gv21327700.4"/>
    <property type="gene ID" value="AET7Gv21327700"/>
</dbReference>
<evidence type="ECO:0000256" key="1">
    <source>
        <dbReference type="ARBA" id="ARBA00004606"/>
    </source>
</evidence>
<dbReference type="GO" id="GO:0016020">
    <property type="term" value="C:membrane"/>
    <property type="evidence" value="ECO:0007669"/>
    <property type="project" value="UniProtKB-SubCell"/>
</dbReference>
<sequence>KRIGRACGRGAVRRRGAFVTGPGSAWTVLSRPFVEYLIGGWDNLPRTLLLYYGNFVSSPEGYFQTVACNADEFRNTTVNHDMHYISWGEPLGQHPELINATHWDRMLRSDAPFARKFGRDPNDPVLAKIDVELLSRQPGMVIPGGWCTGNVGGGGSDDHCSAIGDTTLLHSGPGATRLQRLVESLMSKDNFRPKQCKIADHND</sequence>
<evidence type="ECO:0000313" key="6">
    <source>
        <dbReference type="EnsemblPlants" id="AET7Gv21327700.4"/>
    </source>
</evidence>
<evidence type="ECO:0000256" key="4">
    <source>
        <dbReference type="ARBA" id="ARBA00023136"/>
    </source>
</evidence>
<keyword evidence="4" id="KW-0472">Membrane</keyword>
<comment type="subcellular location">
    <subcellularLocation>
        <location evidence="1">Membrane</location>
        <topology evidence="1">Single-pass type II membrane protein</topology>
    </subcellularLocation>
</comment>
<organism evidence="6 7">
    <name type="scientific">Aegilops tauschii subsp. strangulata</name>
    <name type="common">Goatgrass</name>
    <dbReference type="NCBI Taxonomy" id="200361"/>
    <lineage>
        <taxon>Eukaryota</taxon>
        <taxon>Viridiplantae</taxon>
        <taxon>Streptophyta</taxon>
        <taxon>Embryophyta</taxon>
        <taxon>Tracheophyta</taxon>
        <taxon>Spermatophyta</taxon>
        <taxon>Magnoliopsida</taxon>
        <taxon>Liliopsida</taxon>
        <taxon>Poales</taxon>
        <taxon>Poaceae</taxon>
        <taxon>BOP clade</taxon>
        <taxon>Pooideae</taxon>
        <taxon>Triticodae</taxon>
        <taxon>Triticeae</taxon>
        <taxon>Triticinae</taxon>
        <taxon>Aegilops</taxon>
    </lineage>
</organism>
<dbReference type="Proteomes" id="UP000015105">
    <property type="component" value="Chromosome 7D"/>
</dbReference>
<dbReference type="InterPro" id="IPR044610">
    <property type="entry name" value="GLCAT14A/B/C"/>
</dbReference>
<dbReference type="Pfam" id="PF02485">
    <property type="entry name" value="Branch"/>
    <property type="match status" value="1"/>
</dbReference>
<reference evidence="7" key="1">
    <citation type="journal article" date="2014" name="Science">
        <title>Ancient hybridizations among the ancestral genomes of bread wheat.</title>
        <authorList>
            <consortium name="International Wheat Genome Sequencing Consortium,"/>
            <person name="Marcussen T."/>
            <person name="Sandve S.R."/>
            <person name="Heier L."/>
            <person name="Spannagl M."/>
            <person name="Pfeifer M."/>
            <person name="Jakobsen K.S."/>
            <person name="Wulff B.B."/>
            <person name="Steuernagel B."/>
            <person name="Mayer K.F."/>
            <person name="Olsen O.A."/>
        </authorList>
    </citation>
    <scope>NUCLEOTIDE SEQUENCE [LARGE SCALE GENOMIC DNA]</scope>
    <source>
        <strain evidence="7">cv. AL8/78</strain>
    </source>
</reference>
<keyword evidence="7" id="KW-1185">Reference proteome</keyword>
<name>A0A453TBC8_AEGTS</name>
<dbReference type="PANTHER" id="PTHR45719">
    <property type="entry name" value="GLYCOSYLTRANSFERASE"/>
    <property type="match status" value="1"/>
</dbReference>
<reference evidence="6" key="5">
    <citation type="journal article" date="2021" name="G3 (Bethesda)">
        <title>Aegilops tauschii genome assembly Aet v5.0 features greater sequence contiguity and improved annotation.</title>
        <authorList>
            <person name="Wang L."/>
            <person name="Zhu T."/>
            <person name="Rodriguez J.C."/>
            <person name="Deal K.R."/>
            <person name="Dubcovsky J."/>
            <person name="McGuire P.E."/>
            <person name="Lux T."/>
            <person name="Spannagl M."/>
            <person name="Mayer K.F.X."/>
            <person name="Baldrich P."/>
            <person name="Meyers B.C."/>
            <person name="Huo N."/>
            <person name="Gu Y.Q."/>
            <person name="Zhou H."/>
            <person name="Devos K.M."/>
            <person name="Bennetzen J.L."/>
            <person name="Unver T."/>
            <person name="Budak H."/>
            <person name="Gulick P.J."/>
            <person name="Galiba G."/>
            <person name="Kalapos B."/>
            <person name="Nelson D.R."/>
            <person name="Li P."/>
            <person name="You F.M."/>
            <person name="Luo M.C."/>
            <person name="Dvorak J."/>
        </authorList>
    </citation>
    <scope>NUCLEOTIDE SEQUENCE [LARGE SCALE GENOMIC DNA]</scope>
    <source>
        <strain evidence="6">cv. AL8/78</strain>
    </source>
</reference>
<evidence type="ECO:0000256" key="5">
    <source>
        <dbReference type="ARBA" id="ARBA00023180"/>
    </source>
</evidence>
<evidence type="ECO:0000256" key="3">
    <source>
        <dbReference type="ARBA" id="ARBA00022679"/>
    </source>
</evidence>
<accession>A0A453TBC8</accession>